<dbReference type="Pfam" id="PF00383">
    <property type="entry name" value="dCMP_cyt_deam_1"/>
    <property type="match status" value="1"/>
</dbReference>
<evidence type="ECO:0000256" key="4">
    <source>
        <dbReference type="ARBA" id="ARBA00022833"/>
    </source>
</evidence>
<dbReference type="PROSITE" id="PS00903">
    <property type="entry name" value="CYT_DCMP_DEAMINASES_1"/>
    <property type="match status" value="1"/>
</dbReference>
<dbReference type="GO" id="GO:0004126">
    <property type="term" value="F:cytidine deaminase activity"/>
    <property type="evidence" value="ECO:0007669"/>
    <property type="project" value="UniProtKB-EC"/>
</dbReference>
<feature type="domain" description="CMP/dCMP-type deaminase" evidence="6">
    <location>
        <begin position="236"/>
        <end position="437"/>
    </location>
</feature>
<keyword evidence="3 7" id="KW-0378">Hydrolase</keyword>
<keyword evidence="4" id="KW-0862">Zinc</keyword>
<organism evidence="7 8">
    <name type="scientific">Microvirga lupini</name>
    <dbReference type="NCBI Taxonomy" id="420324"/>
    <lineage>
        <taxon>Bacteria</taxon>
        <taxon>Pseudomonadati</taxon>
        <taxon>Pseudomonadota</taxon>
        <taxon>Alphaproteobacteria</taxon>
        <taxon>Hyphomicrobiales</taxon>
        <taxon>Methylobacteriaceae</taxon>
        <taxon>Microvirga</taxon>
    </lineage>
</organism>
<dbReference type="InterPro" id="IPR016193">
    <property type="entry name" value="Cytidine_deaminase-like"/>
</dbReference>
<evidence type="ECO:0000256" key="2">
    <source>
        <dbReference type="ARBA" id="ARBA00022723"/>
    </source>
</evidence>
<gene>
    <name evidence="7" type="ORF">FHR70_000943</name>
</gene>
<evidence type="ECO:0000256" key="1">
    <source>
        <dbReference type="ARBA" id="ARBA00006576"/>
    </source>
</evidence>
<dbReference type="Proteomes" id="UP000532010">
    <property type="component" value="Unassembled WGS sequence"/>
</dbReference>
<protein>
    <submittedName>
        <fullName evidence="7">Cytidine deaminase</fullName>
        <ecNumber evidence="7">3.5.4.5</ecNumber>
    </submittedName>
</protein>
<dbReference type="Gene3D" id="3.40.140.10">
    <property type="entry name" value="Cytidine Deaminase, domain 2"/>
    <property type="match status" value="1"/>
</dbReference>
<dbReference type="GO" id="GO:0004132">
    <property type="term" value="F:dCMP deaminase activity"/>
    <property type="evidence" value="ECO:0007669"/>
    <property type="project" value="TreeGrafter"/>
</dbReference>
<dbReference type="PANTHER" id="PTHR11086">
    <property type="entry name" value="DEOXYCYTIDYLATE DEAMINASE-RELATED"/>
    <property type="match status" value="1"/>
</dbReference>
<evidence type="ECO:0000313" key="7">
    <source>
        <dbReference type="EMBL" id="MBB3017903.1"/>
    </source>
</evidence>
<reference evidence="7 8" key="1">
    <citation type="submission" date="2020-08" db="EMBL/GenBank/DDBJ databases">
        <title>The Agave Microbiome: Exploring the role of microbial communities in plant adaptations to desert environments.</title>
        <authorList>
            <person name="Partida-Martinez L.P."/>
        </authorList>
    </citation>
    <scope>NUCLEOTIDE SEQUENCE [LARGE SCALE GENOMIC DNA]</scope>
    <source>
        <strain evidence="7 8">AT3.9</strain>
    </source>
</reference>
<evidence type="ECO:0000259" key="6">
    <source>
        <dbReference type="PROSITE" id="PS51747"/>
    </source>
</evidence>
<feature type="region of interest" description="Disordered" evidence="5">
    <location>
        <begin position="512"/>
        <end position="542"/>
    </location>
</feature>
<evidence type="ECO:0000256" key="5">
    <source>
        <dbReference type="SAM" id="MobiDB-lite"/>
    </source>
</evidence>
<evidence type="ECO:0000256" key="3">
    <source>
        <dbReference type="ARBA" id="ARBA00022801"/>
    </source>
</evidence>
<sequence length="542" mass="60496">MVDPLKPWDFPELVFGIAGPIGVDVDAITDSLSSALRVVRYQSEVIKLTTEMKVFATDVSDPKERDFHSEVMHKIKYANALCERYQDASTLARIAIRAIASRRREITGQPNKIPEKVAYIVRQLKRPDEVALLRRVYGRQFVLVSAYGSAEQRKKLIEAKLKRSLSTLTSEPNISFLADELIDKDASEQGEKYGQQLRETFHLADVFIDGISKQEMDEKLERFIQAFFGRTDIAPSKNEYGMYAAKSASLRSSDLSRQVGAAIFSKDGELITQGCNEVPKAFGGTYWDLEQPDFRDVRLGHDPNEILKKELLRDLFERLSKAELLSEKAINLGGPADMVDALSRKADKGEDADGPLVGAIAMDLTEYGRVVHAEMCAICDAARIGRSVKGATLYCTTFPCHNCTKHILAAGIERVVYMEPYPKSKAKDLHENEIEIENESATRVSFVPFLGISPFRYRDIFQKGKRKNPDGTAKRWLGGDEKPMLEIVTGSYMDVELVALGPLVGQVTPKEPIAVPTGKASSKKRAVVKKASQGDWKNTRLR</sequence>
<proteinExistence type="inferred from homology"/>
<dbReference type="EC" id="3.5.4.5" evidence="7"/>
<dbReference type="EMBL" id="JACHWB010000001">
    <property type="protein sequence ID" value="MBB3017903.1"/>
    <property type="molecule type" value="Genomic_DNA"/>
</dbReference>
<dbReference type="InterPro" id="IPR027417">
    <property type="entry name" value="P-loop_NTPase"/>
</dbReference>
<dbReference type="InterPro" id="IPR015517">
    <property type="entry name" value="dCMP_deaminase-rel"/>
</dbReference>
<dbReference type="NCBIfam" id="NF041025">
    <property type="entry name" value="antiphage_deaminase"/>
    <property type="match status" value="1"/>
</dbReference>
<dbReference type="InterPro" id="IPR002125">
    <property type="entry name" value="CMP_dCMP_dom"/>
</dbReference>
<dbReference type="GO" id="GO:0005737">
    <property type="term" value="C:cytoplasm"/>
    <property type="evidence" value="ECO:0007669"/>
    <property type="project" value="TreeGrafter"/>
</dbReference>
<dbReference type="SUPFAM" id="SSF53927">
    <property type="entry name" value="Cytidine deaminase-like"/>
    <property type="match status" value="1"/>
</dbReference>
<dbReference type="AlphaFoldDB" id="A0A7W4YWE4"/>
<dbReference type="PROSITE" id="PS51747">
    <property type="entry name" value="CYT_DCMP_DEAMINASES_2"/>
    <property type="match status" value="1"/>
</dbReference>
<dbReference type="GO" id="GO:0008270">
    <property type="term" value="F:zinc ion binding"/>
    <property type="evidence" value="ECO:0007669"/>
    <property type="project" value="InterPro"/>
</dbReference>
<accession>A0A7W4YWE4</accession>
<keyword evidence="2" id="KW-0479">Metal-binding</keyword>
<dbReference type="InterPro" id="IPR016192">
    <property type="entry name" value="APOBEC/CMP_deaminase_Zn-bd"/>
</dbReference>
<keyword evidence="8" id="KW-1185">Reference proteome</keyword>
<dbReference type="RefSeq" id="WP_183447557.1">
    <property type="nucleotide sequence ID" value="NZ_JACHWB010000001.1"/>
</dbReference>
<name>A0A7W4YWE4_9HYPH</name>
<evidence type="ECO:0000313" key="8">
    <source>
        <dbReference type="Proteomes" id="UP000532010"/>
    </source>
</evidence>
<dbReference type="Gene3D" id="3.40.50.300">
    <property type="entry name" value="P-loop containing nucleotide triphosphate hydrolases"/>
    <property type="match status" value="1"/>
</dbReference>
<comment type="similarity">
    <text evidence="1">Belongs to the cytidine and deoxycytidylate deaminase family.</text>
</comment>
<dbReference type="PANTHER" id="PTHR11086:SF18">
    <property type="entry name" value="DEOXYCYTIDYLATE DEAMINASE"/>
    <property type="match status" value="1"/>
</dbReference>
<comment type="caution">
    <text evidence="7">The sequence shown here is derived from an EMBL/GenBank/DDBJ whole genome shotgun (WGS) entry which is preliminary data.</text>
</comment>